<gene>
    <name evidence="1" type="ORF">KI387_005417</name>
</gene>
<evidence type="ECO:0000313" key="1">
    <source>
        <dbReference type="EMBL" id="KAH9325239.1"/>
    </source>
</evidence>
<dbReference type="Proteomes" id="UP000824469">
    <property type="component" value="Unassembled WGS sequence"/>
</dbReference>
<accession>A0AA38GK25</accession>
<evidence type="ECO:0000313" key="2">
    <source>
        <dbReference type="Proteomes" id="UP000824469"/>
    </source>
</evidence>
<keyword evidence="2" id="KW-1185">Reference proteome</keyword>
<proteinExistence type="predicted"/>
<feature type="non-terminal residue" evidence="1">
    <location>
        <position position="110"/>
    </location>
</feature>
<comment type="caution">
    <text evidence="1">The sequence shown here is derived from an EMBL/GenBank/DDBJ whole genome shotgun (WGS) entry which is preliminary data.</text>
</comment>
<organism evidence="1 2">
    <name type="scientific">Taxus chinensis</name>
    <name type="common">Chinese yew</name>
    <name type="synonym">Taxus wallichiana var. chinensis</name>
    <dbReference type="NCBI Taxonomy" id="29808"/>
    <lineage>
        <taxon>Eukaryota</taxon>
        <taxon>Viridiplantae</taxon>
        <taxon>Streptophyta</taxon>
        <taxon>Embryophyta</taxon>
        <taxon>Tracheophyta</taxon>
        <taxon>Spermatophyta</taxon>
        <taxon>Pinopsida</taxon>
        <taxon>Pinidae</taxon>
        <taxon>Conifers II</taxon>
        <taxon>Cupressales</taxon>
        <taxon>Taxaceae</taxon>
        <taxon>Taxus</taxon>
    </lineage>
</organism>
<dbReference type="EMBL" id="JAHRHJ020000002">
    <property type="protein sequence ID" value="KAH9325239.1"/>
    <property type="molecule type" value="Genomic_DNA"/>
</dbReference>
<protein>
    <submittedName>
        <fullName evidence="1">Uncharacterized protein</fullName>
    </submittedName>
</protein>
<reference evidence="1 2" key="1">
    <citation type="journal article" date="2021" name="Nat. Plants">
        <title>The Taxus genome provides insights into paclitaxel biosynthesis.</title>
        <authorList>
            <person name="Xiong X."/>
            <person name="Gou J."/>
            <person name="Liao Q."/>
            <person name="Li Y."/>
            <person name="Zhou Q."/>
            <person name="Bi G."/>
            <person name="Li C."/>
            <person name="Du R."/>
            <person name="Wang X."/>
            <person name="Sun T."/>
            <person name="Guo L."/>
            <person name="Liang H."/>
            <person name="Lu P."/>
            <person name="Wu Y."/>
            <person name="Zhang Z."/>
            <person name="Ro D.K."/>
            <person name="Shang Y."/>
            <person name="Huang S."/>
            <person name="Yan J."/>
        </authorList>
    </citation>
    <scope>NUCLEOTIDE SEQUENCE [LARGE SCALE GENOMIC DNA]</scope>
    <source>
        <strain evidence="1">Ta-2019</strain>
    </source>
</reference>
<sequence>YVALQMIPFRLQFSASSRGATIFSTNAYKFSLLSPFFSLSGEINMNSSVPPSAEFKCVSCGSIYSMNIQTPKCGCGLVLSIRPIPLQQWLSFLTAREKTMSADDASSPLK</sequence>
<feature type="non-terminal residue" evidence="1">
    <location>
        <position position="1"/>
    </location>
</feature>
<dbReference type="AlphaFoldDB" id="A0AA38GK25"/>
<name>A0AA38GK25_TAXCH</name>